<dbReference type="InterPro" id="IPR021741">
    <property type="entry name" value="DUF3311"/>
</dbReference>
<organism evidence="3 4">
    <name type="scientific">Geodermatophilus tzadiensis</name>
    <dbReference type="NCBI Taxonomy" id="1137988"/>
    <lineage>
        <taxon>Bacteria</taxon>
        <taxon>Bacillati</taxon>
        <taxon>Actinomycetota</taxon>
        <taxon>Actinomycetes</taxon>
        <taxon>Geodermatophilales</taxon>
        <taxon>Geodermatophilaceae</taxon>
        <taxon>Geodermatophilus</taxon>
    </lineage>
</organism>
<evidence type="ECO:0000313" key="3">
    <source>
        <dbReference type="EMBL" id="PRY47411.1"/>
    </source>
</evidence>
<dbReference type="AlphaFoldDB" id="A0A2T0TP45"/>
<accession>A0A2T0TP45</accession>
<evidence type="ECO:0000313" key="4">
    <source>
        <dbReference type="Proteomes" id="UP000239210"/>
    </source>
</evidence>
<keyword evidence="2" id="KW-0472">Membrane</keyword>
<proteinExistence type="predicted"/>
<keyword evidence="2" id="KW-0812">Transmembrane</keyword>
<dbReference type="OrthoDB" id="123261at2"/>
<dbReference type="Proteomes" id="UP000239210">
    <property type="component" value="Unassembled WGS sequence"/>
</dbReference>
<name>A0A2T0TP45_9ACTN</name>
<keyword evidence="2" id="KW-1133">Transmembrane helix</keyword>
<gene>
    <name evidence="3" type="ORF">LY71_11443</name>
</gene>
<protein>
    <submittedName>
        <fullName evidence="3">Uncharacterized protein DUF3311</fullName>
    </submittedName>
</protein>
<feature type="compositionally biased region" description="Basic and acidic residues" evidence="1">
    <location>
        <begin position="81"/>
        <end position="107"/>
    </location>
</feature>
<feature type="transmembrane region" description="Helical" evidence="2">
    <location>
        <begin position="26"/>
        <end position="43"/>
    </location>
</feature>
<dbReference type="RefSeq" id="WP_106279824.1">
    <property type="nucleotide sequence ID" value="NZ_PVTG01000014.1"/>
</dbReference>
<evidence type="ECO:0000256" key="1">
    <source>
        <dbReference type="SAM" id="MobiDB-lite"/>
    </source>
</evidence>
<evidence type="ECO:0000256" key="2">
    <source>
        <dbReference type="SAM" id="Phobius"/>
    </source>
</evidence>
<sequence>MASSSRPPVDGPARGGTPVRSDRSPWNWLLLVPIVVPLIVPLYNHVEPTLFGWPLFYWLQLAFVALGVLTTVLVYRATRRSPQERAAARAAVERDGARPTSTRDQER</sequence>
<comment type="caution">
    <text evidence="3">The sequence shown here is derived from an EMBL/GenBank/DDBJ whole genome shotgun (WGS) entry which is preliminary data.</text>
</comment>
<keyword evidence="4" id="KW-1185">Reference proteome</keyword>
<feature type="transmembrane region" description="Helical" evidence="2">
    <location>
        <begin position="55"/>
        <end position="75"/>
    </location>
</feature>
<dbReference type="Pfam" id="PF11755">
    <property type="entry name" value="DUF3311"/>
    <property type="match status" value="1"/>
</dbReference>
<dbReference type="EMBL" id="PVTG01000014">
    <property type="protein sequence ID" value="PRY47411.1"/>
    <property type="molecule type" value="Genomic_DNA"/>
</dbReference>
<feature type="region of interest" description="Disordered" evidence="1">
    <location>
        <begin position="80"/>
        <end position="107"/>
    </location>
</feature>
<feature type="region of interest" description="Disordered" evidence="1">
    <location>
        <begin position="1"/>
        <end position="23"/>
    </location>
</feature>
<reference evidence="3 4" key="1">
    <citation type="submission" date="2018-03" db="EMBL/GenBank/DDBJ databases">
        <title>Genomic Encyclopedia of Archaeal and Bacterial Type Strains, Phase II (KMG-II): from individual species to whole genera.</title>
        <authorList>
            <person name="Goeker M."/>
        </authorList>
    </citation>
    <scope>NUCLEOTIDE SEQUENCE [LARGE SCALE GENOMIC DNA]</scope>
    <source>
        <strain evidence="3 4">DSM 45416</strain>
    </source>
</reference>